<accession>A0A915BJR4</accession>
<keyword evidence="3" id="KW-1185">Reference proteome</keyword>
<organism evidence="3 4">
    <name type="scientific">Parascaris univalens</name>
    <name type="common">Nematode worm</name>
    <dbReference type="NCBI Taxonomy" id="6257"/>
    <lineage>
        <taxon>Eukaryota</taxon>
        <taxon>Metazoa</taxon>
        <taxon>Ecdysozoa</taxon>
        <taxon>Nematoda</taxon>
        <taxon>Chromadorea</taxon>
        <taxon>Rhabditida</taxon>
        <taxon>Spirurina</taxon>
        <taxon>Ascaridomorpha</taxon>
        <taxon>Ascaridoidea</taxon>
        <taxon>Ascarididae</taxon>
        <taxon>Parascaris</taxon>
    </lineage>
</organism>
<protein>
    <submittedName>
        <fullName evidence="4">Uncharacterized protein</fullName>
    </submittedName>
</protein>
<feature type="transmembrane region" description="Helical" evidence="2">
    <location>
        <begin position="80"/>
        <end position="103"/>
    </location>
</feature>
<keyword evidence="2" id="KW-1133">Transmembrane helix</keyword>
<name>A0A915BJR4_PARUN</name>
<proteinExistence type="predicted"/>
<evidence type="ECO:0000313" key="4">
    <source>
        <dbReference type="WBParaSite" id="PgR043_g051_t01"/>
    </source>
</evidence>
<feature type="compositionally biased region" description="Low complexity" evidence="1">
    <location>
        <begin position="30"/>
        <end position="41"/>
    </location>
</feature>
<evidence type="ECO:0000256" key="2">
    <source>
        <dbReference type="SAM" id="Phobius"/>
    </source>
</evidence>
<keyword evidence="2" id="KW-0812">Transmembrane</keyword>
<sequence>MVGEQLGCWQRRCTCCAKRHETHGASIGVRQGSTTQRTTSSSRHKQKLPASSIPPVLKPRLNDGLFCVAVFALLKHALGFLFTLFVICVLIASVPVVFLARFVRCARSRFTHKLFTPHNHCDAWWPLQGTAPFRAVITTQSALDQNLLSSQLTRVFLDQESTTRCGCDAYRDIERSEPTPEVRIWDQQRTRLKMVGELMRVLNDASSIHAQSQSPSSVLLVPDFTNVVHIDSCCCLAIFSHDCYSFTFCLPRLLSLYTNGQLIFDMEPKMGESFSPQRAEFTVMLKLCHIVAQTIQFTCVGPLSVAAMCLRRENPIWRELLNESSIASLNRRKNEVVDGDETIPMESVDAEKKGVGRLYRWMRLANADQLLRAERILRAATVELFLAFVAGAIRRHFRSSGIAHPPDVGATVPVSYREYVPVEAQKACDMMLLPLQIPSGVEGAIPRVWAVQRRLAGALDGVLPFALRVSRFLSEMSFPGDFSRRIFSTLYADSSAIVSVLRASGDIQMDSQRIQSILLYPSLPDSVKAAFTFVQCGSDIMLSVSTDAFCFPEPDKLLVHFKAEVRCLLDQLSVRLLTLSQATFLPTRVPFMLGTSASTEAVITLEPKPSIIGIENIDVESCSVEQLQLLLRNVQGELDSMRSSPHIDRAEYVNKLNELENRMRIFHDSMAARLGAPVCTSLRESAELASDAVEELLAPYKQDNAATARRFSREFARIDIPRKSSRAD</sequence>
<reference evidence="4" key="1">
    <citation type="submission" date="2022-11" db="UniProtKB">
        <authorList>
            <consortium name="WormBaseParasite"/>
        </authorList>
    </citation>
    <scope>IDENTIFICATION</scope>
</reference>
<keyword evidence="2" id="KW-0472">Membrane</keyword>
<feature type="region of interest" description="Disordered" evidence="1">
    <location>
        <begin position="27"/>
        <end position="50"/>
    </location>
</feature>
<dbReference type="Proteomes" id="UP000887569">
    <property type="component" value="Unplaced"/>
</dbReference>
<dbReference type="WBParaSite" id="PgR043_g051_t01">
    <property type="protein sequence ID" value="PgR043_g051_t01"/>
    <property type="gene ID" value="PgR043_g051"/>
</dbReference>
<dbReference type="AlphaFoldDB" id="A0A915BJR4"/>
<evidence type="ECO:0000313" key="3">
    <source>
        <dbReference type="Proteomes" id="UP000887569"/>
    </source>
</evidence>
<evidence type="ECO:0000256" key="1">
    <source>
        <dbReference type="SAM" id="MobiDB-lite"/>
    </source>
</evidence>